<sequence length="189" mass="20733">MGLSQQLLVAASVLALTLQPALGMPEPTAAPELHSLDKRACSSDNCLRAVRRNVISAIPFCATYTTEPTATIPTWAANCQENPTRVYGPTDNTNYTIWEQAENIRSRPEEWEESLTQCMGLCDSYGSYCQSFSLVKMAGSQGPGSGLSLCYFPTRSRLRKITRETLCMSEYEVTAGKDGLASRTFVGRK</sequence>
<dbReference type="Proteomes" id="UP001153331">
    <property type="component" value="Unassembled WGS sequence"/>
</dbReference>
<protein>
    <submittedName>
        <fullName evidence="1">Uncharacterized protein</fullName>
    </submittedName>
</protein>
<proteinExistence type="predicted"/>
<name>A0ACC2I5C4_9PLEO</name>
<accession>A0ACC2I5C4</accession>
<evidence type="ECO:0000313" key="2">
    <source>
        <dbReference type="Proteomes" id="UP001153331"/>
    </source>
</evidence>
<comment type="caution">
    <text evidence="1">The sequence shown here is derived from an EMBL/GenBank/DDBJ whole genome shotgun (WGS) entry which is preliminary data.</text>
</comment>
<reference evidence="1" key="1">
    <citation type="submission" date="2022-11" db="EMBL/GenBank/DDBJ databases">
        <title>Genome Sequence of Boeremia exigua.</title>
        <authorList>
            <person name="Buettner E."/>
        </authorList>
    </citation>
    <scope>NUCLEOTIDE SEQUENCE</scope>
    <source>
        <strain evidence="1">CU02</strain>
    </source>
</reference>
<dbReference type="EMBL" id="JAPHNI010000488">
    <property type="protein sequence ID" value="KAJ8110557.1"/>
    <property type="molecule type" value="Genomic_DNA"/>
</dbReference>
<evidence type="ECO:0000313" key="1">
    <source>
        <dbReference type="EMBL" id="KAJ8110557.1"/>
    </source>
</evidence>
<keyword evidence="2" id="KW-1185">Reference proteome</keyword>
<organism evidence="1 2">
    <name type="scientific">Boeremia exigua</name>
    <dbReference type="NCBI Taxonomy" id="749465"/>
    <lineage>
        <taxon>Eukaryota</taxon>
        <taxon>Fungi</taxon>
        <taxon>Dikarya</taxon>
        <taxon>Ascomycota</taxon>
        <taxon>Pezizomycotina</taxon>
        <taxon>Dothideomycetes</taxon>
        <taxon>Pleosporomycetidae</taxon>
        <taxon>Pleosporales</taxon>
        <taxon>Pleosporineae</taxon>
        <taxon>Didymellaceae</taxon>
        <taxon>Boeremia</taxon>
    </lineage>
</organism>
<gene>
    <name evidence="1" type="ORF">OPT61_g6635</name>
</gene>